<keyword evidence="3" id="KW-1185">Reference proteome</keyword>
<dbReference type="AlphaFoldDB" id="A0AAN8Q218"/>
<accession>A0AAN8Q218</accession>
<evidence type="ECO:0000259" key="1">
    <source>
        <dbReference type="Pfam" id="PF08241"/>
    </source>
</evidence>
<reference evidence="2 3" key="1">
    <citation type="submission" date="2024-01" db="EMBL/GenBank/DDBJ databases">
        <title>The genome of the rayed Mediterranean limpet Patella caerulea (Linnaeus, 1758).</title>
        <authorList>
            <person name="Anh-Thu Weber A."/>
            <person name="Halstead-Nussloch G."/>
        </authorList>
    </citation>
    <scope>NUCLEOTIDE SEQUENCE [LARGE SCALE GENOMIC DNA]</scope>
    <source>
        <strain evidence="2">AATW-2023a</strain>
        <tissue evidence="2">Whole specimen</tissue>
    </source>
</reference>
<organism evidence="2 3">
    <name type="scientific">Patella caerulea</name>
    <name type="common">Rayed Mediterranean limpet</name>
    <dbReference type="NCBI Taxonomy" id="87958"/>
    <lineage>
        <taxon>Eukaryota</taxon>
        <taxon>Metazoa</taxon>
        <taxon>Spiralia</taxon>
        <taxon>Lophotrochozoa</taxon>
        <taxon>Mollusca</taxon>
        <taxon>Gastropoda</taxon>
        <taxon>Patellogastropoda</taxon>
        <taxon>Patelloidea</taxon>
        <taxon>Patellidae</taxon>
        <taxon>Patella</taxon>
    </lineage>
</organism>
<dbReference type="InterPro" id="IPR029063">
    <property type="entry name" value="SAM-dependent_MTases_sf"/>
</dbReference>
<dbReference type="GO" id="GO:0008757">
    <property type="term" value="F:S-adenosylmethionine-dependent methyltransferase activity"/>
    <property type="evidence" value="ECO:0007669"/>
    <property type="project" value="InterPro"/>
</dbReference>
<evidence type="ECO:0000313" key="2">
    <source>
        <dbReference type="EMBL" id="KAK6184856.1"/>
    </source>
</evidence>
<dbReference type="Proteomes" id="UP001347796">
    <property type="component" value="Unassembled WGS sequence"/>
</dbReference>
<dbReference type="InterPro" id="IPR013216">
    <property type="entry name" value="Methyltransf_11"/>
</dbReference>
<sequence length="185" mass="20818">MEARSYYGPQLTADTAALMFPEGRDNVRIVDMAAGTGLIAAGMRKHGFKHIDAVDPCSAAKKVAMERGLYENYILDFVDDRRLDIKTDNYDGLVCAGAFTPGLMPSIALREFVRVVKPGGYVCFCAPEFIIRLSKDHRDNFEPLMEKYVQEGAWENVLRTVIPCYFDHKPGLLYVFKVLKSEVEP</sequence>
<dbReference type="Pfam" id="PF08241">
    <property type="entry name" value="Methyltransf_11"/>
    <property type="match status" value="1"/>
</dbReference>
<feature type="domain" description="Methyltransferase type 11" evidence="1">
    <location>
        <begin position="30"/>
        <end position="124"/>
    </location>
</feature>
<protein>
    <recommendedName>
        <fullName evidence="1">Methyltransferase type 11 domain-containing protein</fullName>
    </recommendedName>
</protein>
<evidence type="ECO:0000313" key="3">
    <source>
        <dbReference type="Proteomes" id="UP001347796"/>
    </source>
</evidence>
<dbReference type="PANTHER" id="PTHR43591:SF101">
    <property type="entry name" value="METHYLTRANSFERASE-LIKE PROTEIN 27"/>
    <property type="match status" value="1"/>
</dbReference>
<dbReference type="PANTHER" id="PTHR43591">
    <property type="entry name" value="METHYLTRANSFERASE"/>
    <property type="match status" value="1"/>
</dbReference>
<gene>
    <name evidence="2" type="ORF">SNE40_007223</name>
</gene>
<dbReference type="CDD" id="cd02440">
    <property type="entry name" value="AdoMet_MTases"/>
    <property type="match status" value="1"/>
</dbReference>
<name>A0AAN8Q218_PATCE</name>
<dbReference type="SUPFAM" id="SSF53335">
    <property type="entry name" value="S-adenosyl-L-methionine-dependent methyltransferases"/>
    <property type="match status" value="1"/>
</dbReference>
<proteinExistence type="predicted"/>
<dbReference type="Gene3D" id="3.40.50.150">
    <property type="entry name" value="Vaccinia Virus protein VP39"/>
    <property type="match status" value="1"/>
</dbReference>
<comment type="caution">
    <text evidence="2">The sequence shown here is derived from an EMBL/GenBank/DDBJ whole genome shotgun (WGS) entry which is preliminary data.</text>
</comment>
<dbReference type="EMBL" id="JAZGQO010000006">
    <property type="protein sequence ID" value="KAK6184856.1"/>
    <property type="molecule type" value="Genomic_DNA"/>
</dbReference>